<organism evidence="3 4">
    <name type="scientific">Candidatus Fimisoma avicola</name>
    <dbReference type="NCBI Taxonomy" id="2840826"/>
    <lineage>
        <taxon>Bacteria</taxon>
        <taxon>Bacillati</taxon>
        <taxon>Bacillota</taxon>
        <taxon>Clostridia</taxon>
        <taxon>Eubacteriales</taxon>
        <taxon>Candidatus Fimisoma</taxon>
    </lineage>
</organism>
<feature type="domain" description="YdbS-like PH" evidence="2">
    <location>
        <begin position="77"/>
        <end position="136"/>
    </location>
</feature>
<reference evidence="3" key="1">
    <citation type="submission" date="2020-10" db="EMBL/GenBank/DDBJ databases">
        <authorList>
            <person name="Gilroy R."/>
        </authorList>
    </citation>
    <scope>NUCLEOTIDE SEQUENCE</scope>
    <source>
        <strain evidence="3">11300</strain>
    </source>
</reference>
<keyword evidence="1" id="KW-1133">Transmembrane helix</keyword>
<proteinExistence type="predicted"/>
<keyword evidence="1" id="KW-0472">Membrane</keyword>
<feature type="domain" description="YdbS-like PH" evidence="2">
    <location>
        <begin position="265"/>
        <end position="321"/>
    </location>
</feature>
<evidence type="ECO:0000256" key="1">
    <source>
        <dbReference type="SAM" id="Phobius"/>
    </source>
</evidence>
<reference evidence="3" key="2">
    <citation type="journal article" date="2021" name="PeerJ">
        <title>Extensive microbial diversity within the chicken gut microbiome revealed by metagenomics and culture.</title>
        <authorList>
            <person name="Gilroy R."/>
            <person name="Ravi A."/>
            <person name="Getino M."/>
            <person name="Pursley I."/>
            <person name="Horton D.L."/>
            <person name="Alikhan N.F."/>
            <person name="Baker D."/>
            <person name="Gharbi K."/>
            <person name="Hall N."/>
            <person name="Watson M."/>
            <person name="Adriaenssens E.M."/>
            <person name="Foster-Nyarko E."/>
            <person name="Jarju S."/>
            <person name="Secka A."/>
            <person name="Antonio M."/>
            <person name="Oren A."/>
            <person name="Chaudhuri R.R."/>
            <person name="La Ragione R."/>
            <person name="Hildebrand F."/>
            <person name="Pallen M.J."/>
        </authorList>
    </citation>
    <scope>NUCLEOTIDE SEQUENCE</scope>
    <source>
        <strain evidence="3">11300</strain>
    </source>
</reference>
<dbReference type="AlphaFoldDB" id="A0A9D1I570"/>
<feature type="transmembrane region" description="Helical" evidence="1">
    <location>
        <begin position="398"/>
        <end position="417"/>
    </location>
</feature>
<evidence type="ECO:0000313" key="4">
    <source>
        <dbReference type="Proteomes" id="UP000824091"/>
    </source>
</evidence>
<feature type="transmembrane region" description="Helical" evidence="1">
    <location>
        <begin position="12"/>
        <end position="32"/>
    </location>
</feature>
<feature type="transmembrane region" description="Helical" evidence="1">
    <location>
        <begin position="235"/>
        <end position="256"/>
    </location>
</feature>
<dbReference type="Pfam" id="PF03703">
    <property type="entry name" value="bPH_2"/>
    <property type="match status" value="3"/>
</dbReference>
<evidence type="ECO:0000313" key="3">
    <source>
        <dbReference type="EMBL" id="HIU27175.1"/>
    </source>
</evidence>
<feature type="domain" description="YdbS-like PH" evidence="2">
    <location>
        <begin position="421"/>
        <end position="494"/>
    </location>
</feature>
<feature type="transmembrane region" description="Helical" evidence="1">
    <location>
        <begin position="375"/>
        <end position="392"/>
    </location>
</feature>
<gene>
    <name evidence="3" type="ORF">IAD16_02185</name>
</gene>
<dbReference type="EMBL" id="DVMO01000035">
    <property type="protein sequence ID" value="HIU27175.1"/>
    <property type="molecule type" value="Genomic_DNA"/>
</dbReference>
<dbReference type="PANTHER" id="PTHR34473">
    <property type="entry name" value="UPF0699 TRANSMEMBRANE PROTEIN YDBS"/>
    <property type="match status" value="1"/>
</dbReference>
<dbReference type="Proteomes" id="UP000824091">
    <property type="component" value="Unassembled WGS sequence"/>
</dbReference>
<feature type="transmembrane region" description="Helical" evidence="1">
    <location>
        <begin position="201"/>
        <end position="229"/>
    </location>
</feature>
<evidence type="ECO:0000259" key="2">
    <source>
        <dbReference type="Pfam" id="PF03703"/>
    </source>
</evidence>
<accession>A0A9D1I570</accession>
<name>A0A9D1I570_9FIRM</name>
<dbReference type="PANTHER" id="PTHR34473:SF2">
    <property type="entry name" value="UPF0699 TRANSMEMBRANE PROTEIN YDBT"/>
    <property type="match status" value="1"/>
</dbReference>
<protein>
    <submittedName>
        <fullName evidence="3">PH domain-containing protein</fullName>
    </submittedName>
</protein>
<keyword evidence="1" id="KW-0812">Transmembrane</keyword>
<sequence length="500" mass="56212">MENMKLRCHFSTIFESLWQFWVAIAVILLNQIDEVIDLVREINRSGLKEAIEAGGIWVLLSVVLITLIVLGIQFLRWRKTWIILEDNLVIVERNTLKRSKNTIAIENISAVNMERNLFERMAGTYRIKLDTSSMTTAGKTDVSMVFRTDIAIAFRKTLIDRINMVKGGKAGEALSEERQPDQIFEAGDKDKKVFRASAKDMAGFAFFSMSLWSLAVAVAGMGFSIWFIARYGFSTFIFQAVGGFIAVALMVIGAFFDIIGKFIAYYGFSVYRDGRDLHVRRGLIKLRSYTIPIDKITAMRIEQKPFARLFKKYCANVVTVGIGDEQGESSNITMAVSKEELRAVLSELVPEYDWADIDNVMPEKKGSVAVRMFKSVKWHILTLASVLVMILLTDVSPWIAAGVPVLIDGYINLLYFLSHKSAGYMIAEEGMILAEGYFTKKFTICGYDRIQMMTMKFHPAARRRGIGRGAVSLLNLAASVPFVERSTAFEISEKIIGGTK</sequence>
<feature type="transmembrane region" description="Helical" evidence="1">
    <location>
        <begin position="54"/>
        <end position="75"/>
    </location>
</feature>
<comment type="caution">
    <text evidence="3">The sequence shown here is derived from an EMBL/GenBank/DDBJ whole genome shotgun (WGS) entry which is preliminary data.</text>
</comment>
<dbReference type="InterPro" id="IPR005182">
    <property type="entry name" value="YdbS-like_PH"/>
</dbReference>